<dbReference type="InterPro" id="IPR004103">
    <property type="entry name" value="Lyase_8_C"/>
</dbReference>
<gene>
    <name evidence="8" type="ORF">RHS04_06493</name>
</gene>
<dbReference type="SUPFAM" id="SSF74650">
    <property type="entry name" value="Galactose mutarotase-like"/>
    <property type="match status" value="1"/>
</dbReference>
<dbReference type="GO" id="GO:0030246">
    <property type="term" value="F:carbohydrate binding"/>
    <property type="evidence" value="ECO:0007669"/>
    <property type="project" value="InterPro"/>
</dbReference>
<dbReference type="SUPFAM" id="SSF49863">
    <property type="entry name" value="Hyaluronate lyase-like, C-terminal domain"/>
    <property type="match status" value="1"/>
</dbReference>
<dbReference type="InterPro" id="IPR008929">
    <property type="entry name" value="Chondroitin_lyas"/>
</dbReference>
<dbReference type="InterPro" id="IPR011071">
    <property type="entry name" value="Lyase_8-like_C"/>
</dbReference>
<feature type="chain" id="PRO_5034637378" evidence="4">
    <location>
        <begin position="27"/>
        <end position="812"/>
    </location>
</feature>
<evidence type="ECO:0000256" key="2">
    <source>
        <dbReference type="ARBA" id="ARBA00022729"/>
    </source>
</evidence>
<evidence type="ECO:0000256" key="4">
    <source>
        <dbReference type="SAM" id="SignalP"/>
    </source>
</evidence>
<evidence type="ECO:0000256" key="3">
    <source>
        <dbReference type="ARBA" id="ARBA00023239"/>
    </source>
</evidence>
<dbReference type="EMBL" id="JACYCC010000050">
    <property type="protein sequence ID" value="KAF8676561.1"/>
    <property type="molecule type" value="Genomic_DNA"/>
</dbReference>
<dbReference type="GO" id="GO:0005576">
    <property type="term" value="C:extracellular region"/>
    <property type="evidence" value="ECO:0007669"/>
    <property type="project" value="InterPro"/>
</dbReference>
<sequence length="812" mass="88665">MVGILTSVIQVAVLLGAVSHVTVAGANDIETIYDRRVAAINGSVSASKTKIDGLLETLQPNGTWPTISYVSGCDSQRSSWPPIDHWNNVLAMAVAYKGKTEGYLEDQSLLAAIRLAMGFWFSNEMSTIGDGTCMDREYLEPNNCPCGTPGLWGANWASNVMHVPKRVGQTCNTLRSELSESELGNCTLITSRAFSTFYRDPYPTYLTGANVLDISVIGVDAGLLENNKTGNASRIADAYRVAQNEVSIHPGVRVDGIKPDGSFQHHSGVLFNGNYGKDFANSFLALELMARGTQFQANGTVQDVFGYHLDGSRWMTFTNTLTRVVHWDFSVIGRYISYPVADSTRASAALQMNLDDVARLGRAWGQQDLIGFGTSLKEAANDTSVNSAKFTGNRVFWSSDYVVHRTSESVTTLKMLSNRTTTSRCTNSEGPYSFHLSDGVVYTFTTGAEYEDIFAALDYNAIPGITTDYNGTVLECATVGQNGIDPYAGGVQAGDVGMAAMRYINPLTNAFKFHKAWFFFPHNVQHVLVSSVEQTNTNSTSPVYSVLDQRLRSGEIYIDGYPVSESVNETEAEFLWHAGTGYRFPVSQGCSAVISVGLETRTGDWRKLGVSPTVATPKDIFTAWIPHEKHTFDLSPNATDSGPGKYIPAEYSVFLATESYEEFEDKASRLRPRTIANTETVSAAIDSSAKVLGAAFWKADGGSFTVRDMGIRVEVDRNVIVMLEFDDESHTSGRASVADPTHGAGKVNIKVTSITYKRRHHPRVIGHHGERMPLMRRTETCTPSSDGFVLTLDLPEGNLAGSTVTKNFSRFA</sequence>
<evidence type="ECO:0000313" key="9">
    <source>
        <dbReference type="Proteomes" id="UP000650582"/>
    </source>
</evidence>
<dbReference type="Gene3D" id="1.50.10.100">
    <property type="entry name" value="Chondroitin AC/alginate lyase"/>
    <property type="match status" value="1"/>
</dbReference>
<keyword evidence="2 4" id="KW-0732">Signal</keyword>
<protein>
    <submittedName>
        <fullName evidence="8">Polysaccharide lyase family 8, N terminal alpha-helical domain</fullName>
    </submittedName>
</protein>
<evidence type="ECO:0000259" key="7">
    <source>
        <dbReference type="Pfam" id="PF08124"/>
    </source>
</evidence>
<dbReference type="InterPro" id="IPR014718">
    <property type="entry name" value="GH-type_carb-bd"/>
</dbReference>
<dbReference type="PANTHER" id="PTHR38481:SF1">
    <property type="entry name" value="HYALURONATE LYASE"/>
    <property type="match status" value="1"/>
</dbReference>
<dbReference type="Proteomes" id="UP000650582">
    <property type="component" value="Unassembled WGS sequence"/>
</dbReference>
<comment type="caution">
    <text evidence="8">The sequence shown here is derived from an EMBL/GenBank/DDBJ whole genome shotgun (WGS) entry which is preliminary data.</text>
</comment>
<organism evidence="8 9">
    <name type="scientific">Rhizoctonia solani</name>
    <dbReference type="NCBI Taxonomy" id="456999"/>
    <lineage>
        <taxon>Eukaryota</taxon>
        <taxon>Fungi</taxon>
        <taxon>Dikarya</taxon>
        <taxon>Basidiomycota</taxon>
        <taxon>Agaricomycotina</taxon>
        <taxon>Agaricomycetes</taxon>
        <taxon>Cantharellales</taxon>
        <taxon>Ceratobasidiaceae</taxon>
        <taxon>Rhizoctonia</taxon>
    </lineage>
</organism>
<dbReference type="PANTHER" id="PTHR38481">
    <property type="entry name" value="HYALURONATE LYASE"/>
    <property type="match status" value="1"/>
</dbReference>
<comment type="similarity">
    <text evidence="1">Belongs to the polysaccharide lyase 8 family.</text>
</comment>
<dbReference type="InterPro" id="IPR003159">
    <property type="entry name" value="Lyase_8_central_dom"/>
</dbReference>
<dbReference type="SUPFAM" id="SSF48230">
    <property type="entry name" value="Chondroitin AC/alginate lyase"/>
    <property type="match status" value="1"/>
</dbReference>
<evidence type="ECO:0000313" key="8">
    <source>
        <dbReference type="EMBL" id="KAF8676561.1"/>
    </source>
</evidence>
<accession>A0A8H7H4X8</accession>
<dbReference type="Pfam" id="PF02884">
    <property type="entry name" value="Lyase_8_C"/>
    <property type="match status" value="1"/>
</dbReference>
<feature type="domain" description="Polysaccharide lyase family 8 C-terminal" evidence="6">
    <location>
        <begin position="675"/>
        <end position="744"/>
    </location>
</feature>
<evidence type="ECO:0000259" key="5">
    <source>
        <dbReference type="Pfam" id="PF02278"/>
    </source>
</evidence>
<dbReference type="Gene3D" id="2.60.220.10">
    <property type="entry name" value="Polysaccharide lyase family 8-like, C-terminal"/>
    <property type="match status" value="1"/>
</dbReference>
<dbReference type="Pfam" id="PF02278">
    <property type="entry name" value="Lyase_8"/>
    <property type="match status" value="1"/>
</dbReference>
<evidence type="ECO:0000256" key="1">
    <source>
        <dbReference type="ARBA" id="ARBA00006699"/>
    </source>
</evidence>
<dbReference type="GO" id="GO:0005975">
    <property type="term" value="P:carbohydrate metabolic process"/>
    <property type="evidence" value="ECO:0007669"/>
    <property type="project" value="InterPro"/>
</dbReference>
<feature type="domain" description="Polysaccharide lyase 8 N-terminal alpha-helical" evidence="7">
    <location>
        <begin position="154"/>
        <end position="366"/>
    </location>
</feature>
<dbReference type="Pfam" id="PF08124">
    <property type="entry name" value="Lyase_8_N"/>
    <property type="match status" value="1"/>
</dbReference>
<feature type="signal peptide" evidence="4">
    <location>
        <begin position="1"/>
        <end position="26"/>
    </location>
</feature>
<dbReference type="InterPro" id="IPR012970">
    <property type="entry name" value="Lyase_8_alpha_N"/>
</dbReference>
<dbReference type="Gene3D" id="2.70.98.10">
    <property type="match status" value="1"/>
</dbReference>
<dbReference type="InterPro" id="IPR038970">
    <property type="entry name" value="Lyase_8"/>
</dbReference>
<dbReference type="InterPro" id="IPR011013">
    <property type="entry name" value="Gal_mutarotase_sf_dom"/>
</dbReference>
<proteinExistence type="inferred from homology"/>
<dbReference type="GO" id="GO:0016837">
    <property type="term" value="F:carbon-oxygen lyase activity, acting on polysaccharides"/>
    <property type="evidence" value="ECO:0007669"/>
    <property type="project" value="UniProtKB-ARBA"/>
</dbReference>
<name>A0A8H7H4X8_9AGAM</name>
<reference evidence="8" key="1">
    <citation type="submission" date="2020-09" db="EMBL/GenBank/DDBJ databases">
        <title>Comparative genome analyses of four rice-infecting Rhizoctonia solani isolates reveal extensive enrichment of homogalacturonan modification genes.</title>
        <authorList>
            <person name="Lee D.-Y."/>
            <person name="Jeon J."/>
            <person name="Kim K.-T."/>
            <person name="Cheong K."/>
            <person name="Song H."/>
            <person name="Choi G."/>
            <person name="Ko J."/>
            <person name="Opiyo S.O."/>
            <person name="Zuo S."/>
            <person name="Madhav S."/>
            <person name="Lee Y.-H."/>
            <person name="Wang G.-L."/>
        </authorList>
    </citation>
    <scope>NUCLEOTIDE SEQUENCE</scope>
    <source>
        <strain evidence="8">AG1-IA YN-7</strain>
    </source>
</reference>
<dbReference type="AlphaFoldDB" id="A0A8H7H4X8"/>
<evidence type="ECO:0000259" key="6">
    <source>
        <dbReference type="Pfam" id="PF02884"/>
    </source>
</evidence>
<keyword evidence="3 8" id="KW-0456">Lyase</keyword>
<feature type="domain" description="Polysaccharide lyase family 8 central" evidence="5">
    <location>
        <begin position="393"/>
        <end position="630"/>
    </location>
</feature>